<comment type="caution">
    <text evidence="1">The sequence shown here is derived from an EMBL/GenBank/DDBJ whole genome shotgun (WGS) entry which is preliminary data.</text>
</comment>
<organism evidence="1 2">
    <name type="scientific">Vibrio cholerae</name>
    <dbReference type="NCBI Taxonomy" id="666"/>
    <lineage>
        <taxon>Bacteria</taxon>
        <taxon>Pseudomonadati</taxon>
        <taxon>Pseudomonadota</taxon>
        <taxon>Gammaproteobacteria</taxon>
        <taxon>Vibrionales</taxon>
        <taxon>Vibrionaceae</taxon>
        <taxon>Vibrio</taxon>
    </lineage>
</organism>
<proteinExistence type="predicted"/>
<sequence>MQLLCLSFVVMRCQPLRRALALLGEQMKSGEKCPICSSFRELPHHLYELSEFCRFLNNHNEYKRRGESRIVETKVISDWLKLAAELEVVEINSWRFGDDTAAMYCRPVADEYESNSKHFTAYSTALTRFIFVSNALEEAYRFVDSHYLMFPSVVKLDERKKLRDASLRSAFLVDQLKETALPLNFKHAISNLRLTFEYYHSIFQTSLSGMKGVETTDNSYGLHLVRNLRNHVAHGIFPILDNPEYWGSSEISRTKLIALLFHACRVAALYIQALLHKYNDGFQHDDYDHIASMDWDDCYEQHFIKNCTVDLSLSLHSKCDFSFENPYGYKC</sequence>
<evidence type="ECO:0000313" key="1">
    <source>
        <dbReference type="EMBL" id="TXY93444.1"/>
    </source>
</evidence>
<reference evidence="1 2" key="1">
    <citation type="submission" date="2019-06" db="EMBL/GenBank/DDBJ databases">
        <title>Vibrio cholerae phylogeny based on whole-genome sequencing reveals genetic diversity and population strucutre.</title>
        <authorList>
            <person name="Zhiqiu Y."/>
            <person name="Bin L."/>
            <person name="Lingyan J."/>
        </authorList>
    </citation>
    <scope>NUCLEOTIDE SEQUENCE [LARGE SCALE GENOMIC DNA]</scope>
    <source>
        <strain evidence="1 2">N2768</strain>
    </source>
</reference>
<protein>
    <submittedName>
        <fullName evidence="1">Uncharacterized protein</fullName>
    </submittedName>
</protein>
<accession>A0A5C9T1M6</accession>
<dbReference type="AlphaFoldDB" id="A0A5C9T1M6"/>
<dbReference type="Proteomes" id="UP000323583">
    <property type="component" value="Unassembled WGS sequence"/>
</dbReference>
<dbReference type="NCBIfam" id="NF041952">
    <property type="entry name" value="super_attC_Vc_1"/>
    <property type="match status" value="1"/>
</dbReference>
<evidence type="ECO:0000313" key="2">
    <source>
        <dbReference type="Proteomes" id="UP000323583"/>
    </source>
</evidence>
<dbReference type="EMBL" id="VSGZ01000020">
    <property type="protein sequence ID" value="TXY93444.1"/>
    <property type="molecule type" value="Genomic_DNA"/>
</dbReference>
<dbReference type="AntiFam" id="ANF00278">
    <property type="entry name" value="Spurious ORF motif from attC repeats"/>
</dbReference>
<gene>
    <name evidence="1" type="ORF">FXE67_04060</name>
</gene>
<name>A0A5C9T1M6_VIBCL</name>